<organism evidence="2 3">
    <name type="scientific">Salipiger aestuarii</name>
    <dbReference type="NCBI Taxonomy" id="568098"/>
    <lineage>
        <taxon>Bacteria</taxon>
        <taxon>Pseudomonadati</taxon>
        <taxon>Pseudomonadota</taxon>
        <taxon>Alphaproteobacteria</taxon>
        <taxon>Rhodobacterales</taxon>
        <taxon>Roseobacteraceae</taxon>
        <taxon>Salipiger</taxon>
    </lineage>
</organism>
<dbReference type="AlphaFoldDB" id="A0A327Y0H8"/>
<sequence length="91" mass="10071">MADRIFAAVLLAVTIGDAVIAFTVIRTPFQYDPLARESWPQILSIVATVCLLTILWKPDTAHVDVTRKVWVRLCAAVLIEAVLDSFDTEAD</sequence>
<name>A0A327Y0H8_9RHOB</name>
<feature type="transmembrane region" description="Helical" evidence="1">
    <location>
        <begin position="69"/>
        <end position="86"/>
    </location>
</feature>
<comment type="caution">
    <text evidence="2">The sequence shown here is derived from an EMBL/GenBank/DDBJ whole genome shotgun (WGS) entry which is preliminary data.</text>
</comment>
<evidence type="ECO:0000256" key="1">
    <source>
        <dbReference type="SAM" id="Phobius"/>
    </source>
</evidence>
<evidence type="ECO:0000313" key="3">
    <source>
        <dbReference type="Proteomes" id="UP000249165"/>
    </source>
</evidence>
<keyword evidence="1" id="KW-0812">Transmembrane</keyword>
<dbReference type="Proteomes" id="UP000249165">
    <property type="component" value="Unassembled WGS sequence"/>
</dbReference>
<keyword evidence="3" id="KW-1185">Reference proteome</keyword>
<accession>A0A327Y0H8</accession>
<reference evidence="2 3" key="1">
    <citation type="submission" date="2018-06" db="EMBL/GenBank/DDBJ databases">
        <title>Genomic Encyclopedia of Archaeal and Bacterial Type Strains, Phase II (KMG-II): from individual species to whole genera.</title>
        <authorList>
            <person name="Goeker M."/>
        </authorList>
    </citation>
    <scope>NUCLEOTIDE SEQUENCE [LARGE SCALE GENOMIC DNA]</scope>
    <source>
        <strain evidence="2 3">DSM 22011</strain>
    </source>
</reference>
<proteinExistence type="predicted"/>
<gene>
    <name evidence="2" type="ORF">ATI53_103914</name>
</gene>
<feature type="transmembrane region" description="Helical" evidence="1">
    <location>
        <begin position="39"/>
        <end position="57"/>
    </location>
</feature>
<dbReference type="RefSeq" id="WP_009503398.1">
    <property type="nucleotide sequence ID" value="NZ_LIQE01000049.1"/>
</dbReference>
<keyword evidence="1" id="KW-1133">Transmembrane helix</keyword>
<evidence type="ECO:0000313" key="2">
    <source>
        <dbReference type="EMBL" id="RAK13185.1"/>
    </source>
</evidence>
<protein>
    <submittedName>
        <fullName evidence="2">Uncharacterized protein</fullName>
    </submittedName>
</protein>
<dbReference type="EMBL" id="QLMG01000039">
    <property type="protein sequence ID" value="RAK13185.1"/>
    <property type="molecule type" value="Genomic_DNA"/>
</dbReference>
<keyword evidence="1" id="KW-0472">Membrane</keyword>